<dbReference type="InterPro" id="IPR051267">
    <property type="entry name" value="STEAP_metalloreductase"/>
</dbReference>
<dbReference type="KEGG" id="slia:HA039_17885"/>
<dbReference type="PANTHER" id="PTHR14239:SF10">
    <property type="entry name" value="REDUCTASE"/>
    <property type="match status" value="1"/>
</dbReference>
<evidence type="ECO:0000259" key="2">
    <source>
        <dbReference type="Pfam" id="PF03807"/>
    </source>
</evidence>
<evidence type="ECO:0000313" key="4">
    <source>
        <dbReference type="Proteomes" id="UP000501179"/>
    </source>
</evidence>
<dbReference type="InterPro" id="IPR036291">
    <property type="entry name" value="NAD(P)-bd_dom_sf"/>
</dbReference>
<keyword evidence="4" id="KW-1185">Reference proteome</keyword>
<reference evidence="3 4" key="1">
    <citation type="submission" date="2020-03" db="EMBL/GenBank/DDBJ databases">
        <title>A novel species.</title>
        <authorList>
            <person name="Gao J."/>
        </authorList>
    </citation>
    <scope>NUCLEOTIDE SEQUENCE [LARGE SCALE GENOMIC DNA]</scope>
    <source>
        <strain evidence="3 4">QMT-12</strain>
    </source>
</reference>
<dbReference type="Pfam" id="PF03807">
    <property type="entry name" value="F420_oxidored"/>
    <property type="match status" value="1"/>
</dbReference>
<accession>A0A6G9H0B4</accession>
<protein>
    <submittedName>
        <fullName evidence="3">NADPH-dependent F420 reductase</fullName>
    </submittedName>
</protein>
<dbReference type="PANTHER" id="PTHR14239">
    <property type="entry name" value="DUDULIN-RELATED"/>
    <property type="match status" value="1"/>
</dbReference>
<dbReference type="GO" id="GO:0016491">
    <property type="term" value="F:oxidoreductase activity"/>
    <property type="evidence" value="ECO:0007669"/>
    <property type="project" value="UniProtKB-KW"/>
</dbReference>
<organism evidence="3 4">
    <name type="scientific">Streptomyces liangshanensis</name>
    <dbReference type="NCBI Taxonomy" id="2717324"/>
    <lineage>
        <taxon>Bacteria</taxon>
        <taxon>Bacillati</taxon>
        <taxon>Actinomycetota</taxon>
        <taxon>Actinomycetes</taxon>
        <taxon>Kitasatosporales</taxon>
        <taxon>Streptomycetaceae</taxon>
        <taxon>Streptomyces</taxon>
    </lineage>
</organism>
<dbReference type="InterPro" id="IPR028939">
    <property type="entry name" value="P5C_Rdtase_cat_N"/>
</dbReference>
<gene>
    <name evidence="3" type="ORF">HA039_17885</name>
</gene>
<evidence type="ECO:0000256" key="1">
    <source>
        <dbReference type="ARBA" id="ARBA00023002"/>
    </source>
</evidence>
<sequence length="226" mass="23308">MATLGLIGSGHIGSTLARIAVANGLDVVLSNSRGPETLAGLVAELGPRASAGTPAEAAAAGDWVVVTIPLKAYRQVPVEPLAGKTVVDTNNYYADRDGELPELAGGTTSSELLQAHLTGAHVVKAFNNIYFEHLAVLPRPAGAPDRSALPIAGDDAEGKARAVELLGLLGFDAVDAGPLAEGWRYQPGTEAYGKLYGEDRAANFFERKAAPAQAAEVTATLAAARR</sequence>
<proteinExistence type="predicted"/>
<evidence type="ECO:0000313" key="3">
    <source>
        <dbReference type="EMBL" id="QIQ03945.1"/>
    </source>
</evidence>
<keyword evidence="1" id="KW-0560">Oxidoreductase</keyword>
<name>A0A6G9H0B4_9ACTN</name>
<dbReference type="RefSeq" id="WP_167030776.1">
    <property type="nucleotide sequence ID" value="NZ_CP050177.1"/>
</dbReference>
<dbReference type="EMBL" id="CP050177">
    <property type="protein sequence ID" value="QIQ03945.1"/>
    <property type="molecule type" value="Genomic_DNA"/>
</dbReference>
<dbReference type="Gene3D" id="3.40.50.720">
    <property type="entry name" value="NAD(P)-binding Rossmann-like Domain"/>
    <property type="match status" value="1"/>
</dbReference>
<dbReference type="SUPFAM" id="SSF51735">
    <property type="entry name" value="NAD(P)-binding Rossmann-fold domains"/>
    <property type="match status" value="1"/>
</dbReference>
<dbReference type="AlphaFoldDB" id="A0A6G9H0B4"/>
<feature type="domain" description="Pyrroline-5-carboxylate reductase catalytic N-terminal" evidence="2">
    <location>
        <begin position="4"/>
        <end position="92"/>
    </location>
</feature>
<dbReference type="Proteomes" id="UP000501179">
    <property type="component" value="Chromosome"/>
</dbReference>